<evidence type="ECO:0000313" key="3">
    <source>
        <dbReference type="Proteomes" id="UP000826195"/>
    </source>
</evidence>
<organism evidence="2 3">
    <name type="scientific">Cotesia glomerata</name>
    <name type="common">Lepidopteran parasitic wasp</name>
    <name type="synonym">Apanteles glomeratus</name>
    <dbReference type="NCBI Taxonomy" id="32391"/>
    <lineage>
        <taxon>Eukaryota</taxon>
        <taxon>Metazoa</taxon>
        <taxon>Ecdysozoa</taxon>
        <taxon>Arthropoda</taxon>
        <taxon>Hexapoda</taxon>
        <taxon>Insecta</taxon>
        <taxon>Pterygota</taxon>
        <taxon>Neoptera</taxon>
        <taxon>Endopterygota</taxon>
        <taxon>Hymenoptera</taxon>
        <taxon>Apocrita</taxon>
        <taxon>Ichneumonoidea</taxon>
        <taxon>Braconidae</taxon>
        <taxon>Microgastrinae</taxon>
        <taxon>Cotesia</taxon>
    </lineage>
</organism>
<proteinExistence type="predicted"/>
<dbReference type="Proteomes" id="UP000826195">
    <property type="component" value="Unassembled WGS sequence"/>
</dbReference>
<keyword evidence="3" id="KW-1185">Reference proteome</keyword>
<dbReference type="EMBL" id="JAHXZJ010000374">
    <property type="protein sequence ID" value="KAH0561795.1"/>
    <property type="molecule type" value="Genomic_DNA"/>
</dbReference>
<protein>
    <submittedName>
        <fullName evidence="2">Uncharacterized protein</fullName>
    </submittedName>
</protein>
<gene>
    <name evidence="2" type="ORF">KQX54_019534</name>
</gene>
<reference evidence="2 3" key="1">
    <citation type="journal article" date="2021" name="J. Hered.">
        <title>A chromosome-level genome assembly of the parasitoid wasp, Cotesia glomerata (Hymenoptera: Braconidae).</title>
        <authorList>
            <person name="Pinto B.J."/>
            <person name="Weis J.J."/>
            <person name="Gamble T."/>
            <person name="Ode P.J."/>
            <person name="Paul R."/>
            <person name="Zaspel J.M."/>
        </authorList>
    </citation>
    <scope>NUCLEOTIDE SEQUENCE [LARGE SCALE GENOMIC DNA]</scope>
    <source>
        <strain evidence="2">CgM1</strain>
    </source>
</reference>
<accession>A0AAV7J0A9</accession>
<dbReference type="AlphaFoldDB" id="A0AAV7J0A9"/>
<evidence type="ECO:0000256" key="1">
    <source>
        <dbReference type="SAM" id="MobiDB-lite"/>
    </source>
</evidence>
<evidence type="ECO:0000313" key="2">
    <source>
        <dbReference type="EMBL" id="KAH0561795.1"/>
    </source>
</evidence>
<feature type="region of interest" description="Disordered" evidence="1">
    <location>
        <begin position="1"/>
        <end position="30"/>
    </location>
</feature>
<name>A0AAV7J0A9_COTGL</name>
<sequence length="74" mass="8251">MITVSLMRSTNHSGKTNRVGHSEQRPQQVPSPRKLIVAWIVVDVGHAWVCSNPSQFTGCRDESDDTTIQLSRFG</sequence>
<feature type="compositionally biased region" description="Polar residues" evidence="1">
    <location>
        <begin position="1"/>
        <end position="16"/>
    </location>
</feature>
<comment type="caution">
    <text evidence="2">The sequence shown here is derived from an EMBL/GenBank/DDBJ whole genome shotgun (WGS) entry which is preliminary data.</text>
</comment>